<dbReference type="EMBL" id="PJBV01000013">
    <property type="protein sequence ID" value="PKH42157.1"/>
    <property type="molecule type" value="Genomic_DNA"/>
</dbReference>
<reference evidence="2" key="1">
    <citation type="submission" date="2016-10" db="EMBL/GenBank/DDBJ databases">
        <authorList>
            <person name="de Groot N.N."/>
        </authorList>
    </citation>
    <scope>NUCLEOTIDE SEQUENCE [LARGE SCALE GENOMIC DNA]</scope>
    <source>
        <strain evidence="2">CGMCC 1.10697</strain>
    </source>
</reference>
<evidence type="ECO:0000313" key="2">
    <source>
        <dbReference type="EMBL" id="SFB32027.1"/>
    </source>
</evidence>
<sequence length="508" mass="55525">MTSDDNRAPENLLLMCIAHSYEIDTDESRFPATLLQDWRAEQVREYEEFRQGWVLSEAQVAEVIELSFGSPVIAAPVITGIVEAVEVAALRAMSTRSGPEAAAAAWRTYRNHIRGSGAGRDPATGEILYAEPGRADRDRYADTVRDQLNAVRAVLEPLTDDVQAKTATARHTNPATAPWCGWVTRSAAELLAAASNWPWAPPYEDNDRLNEAVAELRASASALAAALRGEIPASAPGPPAEPEPDPVAVAFEDAKARHLETLERARAYAFVEGNPYNPALRAEIADAAGDVVLIWPVWYVLEYRLDTAARVAATLTKNATDAEVAAAITEDTARRPLAAATALLAELWREMSDTGRTDLADQARDALLTELRRHDWSSKEGWIDNTINGRPTFDYWTHWTTPGEPRTVLTDALLASPERLEDIVRVGGEWIQHQPSFGEPGPISAVLEYRDNLPTWFPTEAVVTTAAIRYPHVVPAISKFDRGAGPEAPPIEGLIAHVLRLANETEAS</sequence>
<evidence type="ECO:0000313" key="4">
    <source>
        <dbReference type="Proteomes" id="UP000233565"/>
    </source>
</evidence>
<organism evidence="2 3">
    <name type="scientific">Nocardioides alpinus</name>
    <dbReference type="NCBI Taxonomy" id="748909"/>
    <lineage>
        <taxon>Bacteria</taxon>
        <taxon>Bacillati</taxon>
        <taxon>Actinomycetota</taxon>
        <taxon>Actinomycetes</taxon>
        <taxon>Propionibacteriales</taxon>
        <taxon>Nocardioidaceae</taxon>
        <taxon>Nocardioides</taxon>
    </lineage>
</organism>
<name>A0A1I1A2C8_9ACTN</name>
<dbReference type="RefSeq" id="WP_091199747.1">
    <property type="nucleotide sequence ID" value="NZ_FOKC01000007.1"/>
</dbReference>
<dbReference type="Proteomes" id="UP000233565">
    <property type="component" value="Unassembled WGS sequence"/>
</dbReference>
<reference evidence="1 4" key="2">
    <citation type="submission" date="2017-12" db="EMBL/GenBank/DDBJ databases">
        <title>Pharmacopeia of the Arctic Ocean.</title>
        <authorList>
            <person name="Collins E."/>
            <person name="Ducluzeau A.-L."/>
        </authorList>
    </citation>
    <scope>NUCLEOTIDE SEQUENCE [LARGE SCALE GENOMIC DNA]</scope>
    <source>
        <strain evidence="1 4">DSM 23325</strain>
    </source>
</reference>
<evidence type="ECO:0000313" key="3">
    <source>
        <dbReference type="Proteomes" id="UP000199113"/>
    </source>
</evidence>
<dbReference type="AlphaFoldDB" id="A0A1I1A2C8"/>
<evidence type="ECO:0000313" key="1">
    <source>
        <dbReference type="EMBL" id="PKH42157.1"/>
    </source>
</evidence>
<accession>A0A1I1A2C8</accession>
<dbReference type="Proteomes" id="UP000199113">
    <property type="component" value="Unassembled WGS sequence"/>
</dbReference>
<proteinExistence type="predicted"/>
<dbReference type="EMBL" id="FOKC01000007">
    <property type="protein sequence ID" value="SFB32027.1"/>
    <property type="molecule type" value="Genomic_DNA"/>
</dbReference>
<protein>
    <submittedName>
        <fullName evidence="2">Uncharacterized protein</fullName>
    </submittedName>
</protein>
<gene>
    <name evidence="1" type="ORF">CXG46_06685</name>
    <name evidence="2" type="ORF">SAMN05192575_107150</name>
</gene>
<dbReference type="OrthoDB" id="5379188at2"/>
<keyword evidence="4" id="KW-1185">Reference proteome</keyword>